<name>A0AC11E7B6_SHEEP</name>
<organism evidence="1">
    <name type="scientific">Ovis aries</name>
    <name type="common">Sheep</name>
    <dbReference type="NCBI Taxonomy" id="9940"/>
    <lineage>
        <taxon>Eukaryota</taxon>
        <taxon>Metazoa</taxon>
        <taxon>Chordata</taxon>
        <taxon>Craniata</taxon>
        <taxon>Vertebrata</taxon>
        <taxon>Euteleostomi</taxon>
        <taxon>Mammalia</taxon>
        <taxon>Eutheria</taxon>
        <taxon>Laurasiatheria</taxon>
        <taxon>Artiodactyla</taxon>
        <taxon>Ruminantia</taxon>
        <taxon>Pecora</taxon>
        <taxon>Bovidae</taxon>
        <taxon>Caprinae</taxon>
        <taxon>Ovis</taxon>
    </lineage>
</organism>
<sequence length="171" mass="18757">MSDRIFYIHSNLSSVPWEGNTAAALAPIFPPTPGHCHVLYRGHGETQAGWHGDTCLVGGYRAYGDAPVATPAKVEAEKPVLSRTPKRQRALEESDNRPQLLQPQNSATAAWWQKADPAEACQLSHTLKRGRWFNCLRAANAASCSDPHCHRLEPAPFCLSLPSSTRSLLPH</sequence>
<reference evidence="1" key="2">
    <citation type="submission" date="2025-08" db="UniProtKB">
        <authorList>
            <consortium name="Ensembl"/>
        </authorList>
    </citation>
    <scope>IDENTIFICATION</scope>
</reference>
<reference evidence="1" key="3">
    <citation type="submission" date="2025-09" db="UniProtKB">
        <authorList>
            <consortium name="Ensembl"/>
        </authorList>
    </citation>
    <scope>IDENTIFICATION</scope>
</reference>
<reference evidence="1" key="1">
    <citation type="submission" date="2020-11" db="EMBL/GenBank/DDBJ databases">
        <authorList>
            <person name="Davenport K.M."/>
            <person name="Bickhart D.M."/>
            <person name="Smith T.P.L."/>
            <person name="Murdoch B.M."/>
            <person name="Rosen B.D."/>
        </authorList>
    </citation>
    <scope>NUCLEOTIDE SEQUENCE [LARGE SCALE GENOMIC DNA]</scope>
    <source>
        <strain evidence="1">OAR_USU_Benz2616</strain>
    </source>
</reference>
<protein>
    <submittedName>
        <fullName evidence="1">Uncharacterized protein</fullName>
    </submittedName>
</protein>
<dbReference type="Ensembl" id="ENSOART00020043526.1">
    <property type="protein sequence ID" value="ENSOARP00020056377.1"/>
    <property type="gene ID" value="ENSOARG00020028717.1"/>
</dbReference>
<accession>A0AC11E7B6</accession>
<proteinExistence type="predicted"/>
<evidence type="ECO:0000313" key="1">
    <source>
        <dbReference type="Ensembl" id="ENSOARP00020056377.1"/>
    </source>
</evidence>